<dbReference type="PANTHER" id="PTHR33748">
    <property type="entry name" value="PROTEIN CBG04600"/>
    <property type="match status" value="1"/>
</dbReference>
<reference evidence="4" key="1">
    <citation type="submission" date="2016-06" db="UniProtKB">
        <authorList>
            <consortium name="WormBaseParasite"/>
        </authorList>
    </citation>
    <scope>IDENTIFICATION</scope>
</reference>
<accession>A0A183CZA7</accession>
<dbReference type="OrthoDB" id="5793716at2759"/>
<dbReference type="PANTHER" id="PTHR33748:SF6">
    <property type="entry name" value="TPM_PHOSPHATASE DOMAIN-CONTAINING PROTEIN"/>
    <property type="match status" value="1"/>
</dbReference>
<dbReference type="AlphaFoldDB" id="A0A183CZA7"/>
<dbReference type="EMBL" id="UYRT01002354">
    <property type="protein sequence ID" value="VDK30953.1"/>
    <property type="molecule type" value="Genomic_DNA"/>
</dbReference>
<reference evidence="2 3" key="2">
    <citation type="submission" date="2018-11" db="EMBL/GenBank/DDBJ databases">
        <authorList>
            <consortium name="Pathogen Informatics"/>
        </authorList>
    </citation>
    <scope>NUCLEOTIDE SEQUENCE [LARGE SCALE GENOMIC DNA]</scope>
</reference>
<sequence>MWALLLELLYIPLCFAQQSADTYPNPRTNGFLACGMRSRSYVCDSEKQLGEQERYRLNNDLLQLARRTSHSTGDFCAKKGADATLVITKQGSQQLAEKLNTLWDVDGQCLKAVVFVLSTNDHRLYYAGEAHAGISFFFILLCTKNTKTTYASGKIIPL</sequence>
<evidence type="ECO:0000313" key="3">
    <source>
        <dbReference type="Proteomes" id="UP000271098"/>
    </source>
</evidence>
<protein>
    <submittedName>
        <fullName evidence="4">Ground-like domain-containing protein</fullName>
    </submittedName>
</protein>
<name>A0A183CZA7_9BILA</name>
<feature type="signal peptide" evidence="1">
    <location>
        <begin position="1"/>
        <end position="16"/>
    </location>
</feature>
<dbReference type="Pfam" id="PF17175">
    <property type="entry name" value="MOLO1"/>
    <property type="match status" value="1"/>
</dbReference>
<dbReference type="WBParaSite" id="GPUH_0000180201-mRNA-1">
    <property type="protein sequence ID" value="GPUH_0000180201-mRNA-1"/>
    <property type="gene ID" value="GPUH_0000180201"/>
</dbReference>
<gene>
    <name evidence="2" type="ORF">GPUH_LOCUS1798</name>
</gene>
<organism evidence="4">
    <name type="scientific">Gongylonema pulchrum</name>
    <dbReference type="NCBI Taxonomy" id="637853"/>
    <lineage>
        <taxon>Eukaryota</taxon>
        <taxon>Metazoa</taxon>
        <taxon>Ecdysozoa</taxon>
        <taxon>Nematoda</taxon>
        <taxon>Chromadorea</taxon>
        <taxon>Rhabditida</taxon>
        <taxon>Spirurina</taxon>
        <taxon>Spiruromorpha</taxon>
        <taxon>Spiruroidea</taxon>
        <taxon>Gongylonematidae</taxon>
        <taxon>Gongylonema</taxon>
    </lineage>
</organism>
<proteinExistence type="predicted"/>
<keyword evidence="1" id="KW-0732">Signal</keyword>
<dbReference type="InterPro" id="IPR033438">
    <property type="entry name" value="MOLO1"/>
</dbReference>
<feature type="chain" id="PRO_5043138509" evidence="1">
    <location>
        <begin position="17"/>
        <end position="158"/>
    </location>
</feature>
<dbReference type="GO" id="GO:0005892">
    <property type="term" value="C:acetylcholine-gated channel complex"/>
    <property type="evidence" value="ECO:0007669"/>
    <property type="project" value="InterPro"/>
</dbReference>
<evidence type="ECO:0000313" key="2">
    <source>
        <dbReference type="EMBL" id="VDK30953.1"/>
    </source>
</evidence>
<keyword evidence="3" id="KW-1185">Reference proteome</keyword>
<evidence type="ECO:0000313" key="4">
    <source>
        <dbReference type="WBParaSite" id="GPUH_0000180201-mRNA-1"/>
    </source>
</evidence>
<evidence type="ECO:0000256" key="1">
    <source>
        <dbReference type="SAM" id="SignalP"/>
    </source>
</evidence>
<dbReference type="Proteomes" id="UP000271098">
    <property type="component" value="Unassembled WGS sequence"/>
</dbReference>